<dbReference type="RefSeq" id="WP_378211690.1">
    <property type="nucleotide sequence ID" value="NZ_JBHLZP010000552.1"/>
</dbReference>
<dbReference type="Gene3D" id="2.40.30.10">
    <property type="entry name" value="Translation factors"/>
    <property type="match status" value="1"/>
</dbReference>
<proteinExistence type="predicted"/>
<dbReference type="Gene3D" id="3.40.50.80">
    <property type="entry name" value="Nucleotide-binding domain of ferredoxin-NADP reductase (FNR) module"/>
    <property type="match status" value="1"/>
</dbReference>
<protein>
    <submittedName>
        <fullName evidence="2">Siderophore-interacting protein</fullName>
    </submittedName>
</protein>
<sequence length="225" mass="24544">MSRIGTALIDRLYVRGTVVAVEPATPRMRRIVISAPGLDWKPGQHVCVAAGGPMTRRAYSIWDYDGASIELRVLDHGDGPGARWARAVRPDEEVLFGRPEGTLVTRPSPYHVFAGEETAAVAFGPMLRALEDAPVYGVIEADTPDDRLPVDLTWRFREGAPAASSATLVAAVRELSLPDEPGTAYVAGEARTVQAVRAHLVRERGWPRRSVITKPFWTPGRKGLD</sequence>
<reference evidence="2 3" key="1">
    <citation type="submission" date="2024-09" db="EMBL/GenBank/DDBJ databases">
        <authorList>
            <person name="Sun Q."/>
            <person name="Mori K."/>
        </authorList>
    </citation>
    <scope>NUCLEOTIDE SEQUENCE [LARGE SCALE GENOMIC DNA]</scope>
    <source>
        <strain evidence="2 3">TBRC 0563</strain>
    </source>
</reference>
<dbReference type="PROSITE" id="PS51384">
    <property type="entry name" value="FAD_FR"/>
    <property type="match status" value="1"/>
</dbReference>
<dbReference type="InterPro" id="IPR013113">
    <property type="entry name" value="SIP_FAD-bd"/>
</dbReference>
<dbReference type="InterPro" id="IPR039374">
    <property type="entry name" value="SIP_fam"/>
</dbReference>
<dbReference type="PANTHER" id="PTHR30157">
    <property type="entry name" value="FERRIC REDUCTASE, NADPH-DEPENDENT"/>
    <property type="match status" value="1"/>
</dbReference>
<dbReference type="Pfam" id="PF04954">
    <property type="entry name" value="SIP"/>
    <property type="match status" value="1"/>
</dbReference>
<evidence type="ECO:0000313" key="3">
    <source>
        <dbReference type="Proteomes" id="UP001589627"/>
    </source>
</evidence>
<dbReference type="Pfam" id="PF08021">
    <property type="entry name" value="FAD_binding_9"/>
    <property type="match status" value="1"/>
</dbReference>
<dbReference type="InterPro" id="IPR039261">
    <property type="entry name" value="FNR_nucleotide-bd"/>
</dbReference>
<keyword evidence="3" id="KW-1185">Reference proteome</keyword>
<dbReference type="CDD" id="cd06193">
    <property type="entry name" value="siderophore_interacting"/>
    <property type="match status" value="1"/>
</dbReference>
<dbReference type="InterPro" id="IPR007037">
    <property type="entry name" value="SIP_rossman_dom"/>
</dbReference>
<dbReference type="InterPro" id="IPR017938">
    <property type="entry name" value="Riboflavin_synthase-like_b-brl"/>
</dbReference>
<evidence type="ECO:0000259" key="1">
    <source>
        <dbReference type="PROSITE" id="PS51384"/>
    </source>
</evidence>
<feature type="domain" description="FAD-binding FR-type" evidence="1">
    <location>
        <begin position="11"/>
        <end position="106"/>
    </location>
</feature>
<dbReference type="SUPFAM" id="SSF63380">
    <property type="entry name" value="Riboflavin synthase domain-like"/>
    <property type="match status" value="1"/>
</dbReference>
<dbReference type="PANTHER" id="PTHR30157:SF0">
    <property type="entry name" value="NADPH-DEPENDENT FERRIC-CHELATE REDUCTASE"/>
    <property type="match status" value="1"/>
</dbReference>
<dbReference type="InterPro" id="IPR017927">
    <property type="entry name" value="FAD-bd_FR_type"/>
</dbReference>
<dbReference type="EMBL" id="JBHLZP010000552">
    <property type="protein sequence ID" value="MFB9838650.1"/>
    <property type="molecule type" value="Genomic_DNA"/>
</dbReference>
<evidence type="ECO:0000313" key="2">
    <source>
        <dbReference type="EMBL" id="MFB9838650.1"/>
    </source>
</evidence>
<name>A0ABV5YU87_9ACTN</name>
<gene>
    <name evidence="2" type="ORF">ACFFNX_41530</name>
</gene>
<organism evidence="2 3">
    <name type="scientific">Actinoallomurus acaciae</name>
    <dbReference type="NCBI Taxonomy" id="502577"/>
    <lineage>
        <taxon>Bacteria</taxon>
        <taxon>Bacillati</taxon>
        <taxon>Actinomycetota</taxon>
        <taxon>Actinomycetes</taxon>
        <taxon>Streptosporangiales</taxon>
        <taxon>Thermomonosporaceae</taxon>
        <taxon>Actinoallomurus</taxon>
    </lineage>
</organism>
<comment type="caution">
    <text evidence="2">The sequence shown here is derived from an EMBL/GenBank/DDBJ whole genome shotgun (WGS) entry which is preliminary data.</text>
</comment>
<accession>A0ABV5YU87</accession>
<dbReference type="Proteomes" id="UP001589627">
    <property type="component" value="Unassembled WGS sequence"/>
</dbReference>